<accession>A0A8X6ST28</accession>
<gene>
    <name evidence="1" type="ORF">TNCV_1074811</name>
</gene>
<proteinExistence type="predicted"/>
<dbReference type="AlphaFoldDB" id="A0A8X6ST28"/>
<dbReference type="EMBL" id="BMAU01021346">
    <property type="protein sequence ID" value="GFY17746.1"/>
    <property type="molecule type" value="Genomic_DNA"/>
</dbReference>
<comment type="caution">
    <text evidence="1">The sequence shown here is derived from an EMBL/GenBank/DDBJ whole genome shotgun (WGS) entry which is preliminary data.</text>
</comment>
<name>A0A8X6ST28_TRICX</name>
<sequence length="108" mass="12342">MLLLPNGDNIYSEYVGNPKTGQDCLNVFVKEQCRLRLQRLGGGNGSEFVVVLKLLVSKNELQVLEQMRILVSENVSWRRMEFFGEVFGINLLKETDFMGMMLAKIVKI</sequence>
<evidence type="ECO:0000313" key="1">
    <source>
        <dbReference type="EMBL" id="GFY17746.1"/>
    </source>
</evidence>
<keyword evidence="2" id="KW-1185">Reference proteome</keyword>
<reference evidence="1" key="1">
    <citation type="submission" date="2020-08" db="EMBL/GenBank/DDBJ databases">
        <title>Multicomponent nature underlies the extraordinary mechanical properties of spider dragline silk.</title>
        <authorList>
            <person name="Kono N."/>
            <person name="Nakamura H."/>
            <person name="Mori M."/>
            <person name="Yoshida Y."/>
            <person name="Ohtoshi R."/>
            <person name="Malay A.D."/>
            <person name="Moran D.A.P."/>
            <person name="Tomita M."/>
            <person name="Numata K."/>
            <person name="Arakawa K."/>
        </authorList>
    </citation>
    <scope>NUCLEOTIDE SEQUENCE</scope>
</reference>
<organism evidence="1 2">
    <name type="scientific">Trichonephila clavipes</name>
    <name type="common">Golden silk orbweaver</name>
    <name type="synonym">Nephila clavipes</name>
    <dbReference type="NCBI Taxonomy" id="2585209"/>
    <lineage>
        <taxon>Eukaryota</taxon>
        <taxon>Metazoa</taxon>
        <taxon>Ecdysozoa</taxon>
        <taxon>Arthropoda</taxon>
        <taxon>Chelicerata</taxon>
        <taxon>Arachnida</taxon>
        <taxon>Araneae</taxon>
        <taxon>Araneomorphae</taxon>
        <taxon>Entelegynae</taxon>
        <taxon>Araneoidea</taxon>
        <taxon>Nephilidae</taxon>
        <taxon>Trichonephila</taxon>
    </lineage>
</organism>
<protein>
    <submittedName>
        <fullName evidence="1">Uncharacterized protein</fullName>
    </submittedName>
</protein>
<evidence type="ECO:0000313" key="2">
    <source>
        <dbReference type="Proteomes" id="UP000887159"/>
    </source>
</evidence>
<dbReference type="Proteomes" id="UP000887159">
    <property type="component" value="Unassembled WGS sequence"/>
</dbReference>